<dbReference type="GO" id="GO:0006508">
    <property type="term" value="P:proteolysis"/>
    <property type="evidence" value="ECO:0007669"/>
    <property type="project" value="InterPro"/>
</dbReference>
<dbReference type="InterPro" id="IPR002477">
    <property type="entry name" value="Peptidoglycan-bd-like"/>
</dbReference>
<dbReference type="GO" id="GO:0008233">
    <property type="term" value="F:peptidase activity"/>
    <property type="evidence" value="ECO:0007669"/>
    <property type="project" value="InterPro"/>
</dbReference>
<protein>
    <submittedName>
        <fullName evidence="5">Peptidoglycan hydrolase-like protein with peptidoglycan-binding domain</fullName>
    </submittedName>
</protein>
<accession>A0A7Z0IL10</accession>
<dbReference type="Pfam" id="PF01471">
    <property type="entry name" value="PG_binding_1"/>
    <property type="match status" value="2"/>
</dbReference>
<organism evidence="5 6">
    <name type="scientific">Naumannella cuiyingiana</name>
    <dbReference type="NCBI Taxonomy" id="1347891"/>
    <lineage>
        <taxon>Bacteria</taxon>
        <taxon>Bacillati</taxon>
        <taxon>Actinomycetota</taxon>
        <taxon>Actinomycetes</taxon>
        <taxon>Propionibacteriales</taxon>
        <taxon>Propionibacteriaceae</taxon>
        <taxon>Naumannella</taxon>
    </lineage>
</organism>
<keyword evidence="2" id="KW-0732">Signal</keyword>
<dbReference type="InterPro" id="IPR036366">
    <property type="entry name" value="PGBDSf"/>
</dbReference>
<evidence type="ECO:0000259" key="3">
    <source>
        <dbReference type="Pfam" id="PF01471"/>
    </source>
</evidence>
<dbReference type="EMBL" id="JACBZS010000001">
    <property type="protein sequence ID" value="NYI71091.1"/>
    <property type="molecule type" value="Genomic_DNA"/>
</dbReference>
<dbReference type="PANTHER" id="PTHR34385:SF1">
    <property type="entry name" value="PEPTIDOGLYCAN L-ALANYL-D-GLUTAMATE ENDOPEPTIDASE CWLK"/>
    <property type="match status" value="1"/>
</dbReference>
<feature type="domain" description="Peptidoglycan binding-like" evidence="3">
    <location>
        <begin position="127"/>
        <end position="177"/>
    </location>
</feature>
<feature type="chain" id="PRO_5031536308" evidence="2">
    <location>
        <begin position="30"/>
        <end position="331"/>
    </location>
</feature>
<dbReference type="Gene3D" id="3.30.1380.10">
    <property type="match status" value="1"/>
</dbReference>
<comment type="caution">
    <text evidence="5">The sequence shown here is derived from an EMBL/GenBank/DDBJ whole genome shotgun (WGS) entry which is preliminary data.</text>
</comment>
<dbReference type="AlphaFoldDB" id="A0A7Z0IL10"/>
<dbReference type="InterPro" id="IPR036365">
    <property type="entry name" value="PGBD-like_sf"/>
</dbReference>
<evidence type="ECO:0000313" key="6">
    <source>
        <dbReference type="Proteomes" id="UP000527616"/>
    </source>
</evidence>
<dbReference type="RefSeq" id="WP_179444960.1">
    <property type="nucleotide sequence ID" value="NZ_JACBZS010000001.1"/>
</dbReference>
<dbReference type="SUPFAM" id="SSF47090">
    <property type="entry name" value="PGBD-like"/>
    <property type="match status" value="2"/>
</dbReference>
<evidence type="ECO:0000256" key="2">
    <source>
        <dbReference type="SAM" id="SignalP"/>
    </source>
</evidence>
<dbReference type="InterPro" id="IPR009045">
    <property type="entry name" value="Zn_M74/Hedgehog-like"/>
</dbReference>
<evidence type="ECO:0000313" key="5">
    <source>
        <dbReference type="EMBL" id="NYI71091.1"/>
    </source>
</evidence>
<sequence length="331" mass="34698">MNAFRKAAAAAVPLLAAPLLALGAQAAHAAPVDDSTSDSGQTQRASAPTPSVSARSDASNITALQYLLSAWGVPTDADGSYGPKTTESVTTYQKKKGLQVDGSAGPETMKSLTSTTGFPNSPNKNTTKAVQTLLSKVGYSLDIDGSFGPTTEKYVKAFQSKVGVSQTGKVDATTWAYLFGAKAAVGDWKKCSDSISGGIGKERTGVAKGNFRVASCLVPSVNAMVDAAARDGVTLSSNSSWRSRDEQIALRKKHCGTSEYAIYQMPASSCSPNTAKPGTSIHEYGLAIDVKNSGWGSAAHKWLRANGQKYGFKWTVSSEPWHFDTKQPAVG</sequence>
<dbReference type="SUPFAM" id="SSF55166">
    <property type="entry name" value="Hedgehog/DD-peptidase"/>
    <property type="match status" value="1"/>
</dbReference>
<dbReference type="Gene3D" id="1.10.101.10">
    <property type="entry name" value="PGBD-like superfamily/PGBD"/>
    <property type="match status" value="2"/>
</dbReference>
<reference evidence="5 6" key="1">
    <citation type="submission" date="2020-07" db="EMBL/GenBank/DDBJ databases">
        <title>Sequencing the genomes of 1000 actinobacteria strains.</title>
        <authorList>
            <person name="Klenk H.-P."/>
        </authorList>
    </citation>
    <scope>NUCLEOTIDE SEQUENCE [LARGE SCALE GENOMIC DNA]</scope>
    <source>
        <strain evidence="5 6">DSM 103164</strain>
    </source>
</reference>
<dbReference type="Proteomes" id="UP000527616">
    <property type="component" value="Unassembled WGS sequence"/>
</dbReference>
<dbReference type="Pfam" id="PF02557">
    <property type="entry name" value="VanY"/>
    <property type="match status" value="1"/>
</dbReference>
<feature type="signal peptide" evidence="2">
    <location>
        <begin position="1"/>
        <end position="29"/>
    </location>
</feature>
<feature type="domain" description="D-alanyl-D-alanine carboxypeptidase-like core" evidence="4">
    <location>
        <begin position="217"/>
        <end position="323"/>
    </location>
</feature>
<dbReference type="InterPro" id="IPR003709">
    <property type="entry name" value="VanY-like_core_dom"/>
</dbReference>
<feature type="compositionally biased region" description="Polar residues" evidence="1">
    <location>
        <begin position="83"/>
        <end position="92"/>
    </location>
</feature>
<dbReference type="PANTHER" id="PTHR34385">
    <property type="entry name" value="D-ALANYL-D-ALANINE CARBOXYPEPTIDASE"/>
    <property type="match status" value="1"/>
</dbReference>
<keyword evidence="5" id="KW-0378">Hydrolase</keyword>
<feature type="compositionally biased region" description="Polar residues" evidence="1">
    <location>
        <begin position="37"/>
        <end position="56"/>
    </location>
</feature>
<evidence type="ECO:0000256" key="1">
    <source>
        <dbReference type="SAM" id="MobiDB-lite"/>
    </source>
</evidence>
<name>A0A7Z0IL10_9ACTN</name>
<gene>
    <name evidence="5" type="ORF">GGQ54_001651</name>
</gene>
<feature type="domain" description="Peptidoglycan binding-like" evidence="3">
    <location>
        <begin position="59"/>
        <end position="112"/>
    </location>
</feature>
<dbReference type="InterPro" id="IPR052179">
    <property type="entry name" value="DD-CPase-like"/>
</dbReference>
<keyword evidence="6" id="KW-1185">Reference proteome</keyword>
<dbReference type="CDD" id="cd14814">
    <property type="entry name" value="Peptidase_M15"/>
    <property type="match status" value="1"/>
</dbReference>
<feature type="region of interest" description="Disordered" evidence="1">
    <location>
        <begin position="77"/>
        <end position="126"/>
    </location>
</feature>
<evidence type="ECO:0000259" key="4">
    <source>
        <dbReference type="Pfam" id="PF02557"/>
    </source>
</evidence>
<proteinExistence type="predicted"/>
<feature type="compositionally biased region" description="Polar residues" evidence="1">
    <location>
        <begin position="110"/>
        <end position="126"/>
    </location>
</feature>
<feature type="region of interest" description="Disordered" evidence="1">
    <location>
        <begin position="31"/>
        <end position="56"/>
    </location>
</feature>